<gene>
    <name evidence="1" type="ORF">RN001_012683</name>
</gene>
<protein>
    <submittedName>
        <fullName evidence="1">Uncharacterized protein</fullName>
    </submittedName>
</protein>
<dbReference type="AlphaFoldDB" id="A0AAN7P7S8"/>
<dbReference type="EMBL" id="JARPUR010000005">
    <property type="protein sequence ID" value="KAK4876261.1"/>
    <property type="molecule type" value="Genomic_DNA"/>
</dbReference>
<organism evidence="1 2">
    <name type="scientific">Aquatica leii</name>
    <dbReference type="NCBI Taxonomy" id="1421715"/>
    <lineage>
        <taxon>Eukaryota</taxon>
        <taxon>Metazoa</taxon>
        <taxon>Ecdysozoa</taxon>
        <taxon>Arthropoda</taxon>
        <taxon>Hexapoda</taxon>
        <taxon>Insecta</taxon>
        <taxon>Pterygota</taxon>
        <taxon>Neoptera</taxon>
        <taxon>Endopterygota</taxon>
        <taxon>Coleoptera</taxon>
        <taxon>Polyphaga</taxon>
        <taxon>Elateriformia</taxon>
        <taxon>Elateroidea</taxon>
        <taxon>Lampyridae</taxon>
        <taxon>Luciolinae</taxon>
        <taxon>Aquatica</taxon>
    </lineage>
</organism>
<accession>A0AAN7P7S8</accession>
<comment type="caution">
    <text evidence="1">The sequence shown here is derived from an EMBL/GenBank/DDBJ whole genome shotgun (WGS) entry which is preliminary data.</text>
</comment>
<reference evidence="2" key="1">
    <citation type="submission" date="2023-01" db="EMBL/GenBank/DDBJ databases">
        <title>Key to firefly adult light organ development and bioluminescence: homeobox transcription factors regulate luciferase expression and transportation to peroxisome.</title>
        <authorList>
            <person name="Fu X."/>
        </authorList>
    </citation>
    <scope>NUCLEOTIDE SEQUENCE [LARGE SCALE GENOMIC DNA]</scope>
</reference>
<proteinExistence type="predicted"/>
<evidence type="ECO:0000313" key="1">
    <source>
        <dbReference type="EMBL" id="KAK4876261.1"/>
    </source>
</evidence>
<keyword evidence="2" id="KW-1185">Reference proteome</keyword>
<evidence type="ECO:0000313" key="2">
    <source>
        <dbReference type="Proteomes" id="UP001353858"/>
    </source>
</evidence>
<sequence length="136" mass="15621">MSDVDDEMVAISAAIIVDALIPKRRKKRFWVRPSLRSRSRYSGSGLIKDLILDDVDDLKLEYSENIPIGDEKDKIAFSEEKSNDDEDRIVFPDEYENKIEETSMKPSRNAQARNVVSVGLKEGYDRDAKGRPVKEW</sequence>
<name>A0AAN7P7S8_9COLE</name>
<dbReference type="Proteomes" id="UP001353858">
    <property type="component" value="Unassembled WGS sequence"/>
</dbReference>